<evidence type="ECO:0000313" key="2">
    <source>
        <dbReference type="Proteomes" id="UP000287651"/>
    </source>
</evidence>
<comment type="caution">
    <text evidence="1">The sequence shown here is derived from an EMBL/GenBank/DDBJ whole genome shotgun (WGS) entry which is preliminary data.</text>
</comment>
<gene>
    <name evidence="1" type="ORF">B296_00054995</name>
</gene>
<name>A0A426X2T8_ENSVE</name>
<reference evidence="1 2" key="1">
    <citation type="journal article" date="2014" name="Agronomy (Basel)">
        <title>A Draft Genome Sequence for Ensete ventricosum, the Drought-Tolerant Tree Against Hunger.</title>
        <authorList>
            <person name="Harrison J."/>
            <person name="Moore K.A."/>
            <person name="Paszkiewicz K."/>
            <person name="Jones T."/>
            <person name="Grant M."/>
            <person name="Ambacheew D."/>
            <person name="Muzemil S."/>
            <person name="Studholme D.J."/>
        </authorList>
    </citation>
    <scope>NUCLEOTIDE SEQUENCE [LARGE SCALE GENOMIC DNA]</scope>
</reference>
<dbReference type="EMBL" id="AMZH03028276">
    <property type="protein sequence ID" value="RRT33784.1"/>
    <property type="molecule type" value="Genomic_DNA"/>
</dbReference>
<sequence length="406" mass="44575">MTLLEVITRAVAAAEPNDDGGNPPPPSKYPIVLNTDEIFSQLKPDAEAPGGVSLKHVSGWKISETDAAIIELSSRLVEKLRSKLRRPKSFGKGDFFGILNLFLRKSAEKIGLSIGSDAGHASGIEFARAGIEKLGFLIGREVAGLIADCCVVLEVWGLLETLLLEGLVGHLNSTNLTEKLVEKNQTQLLCLLVKNVPDLRSAELLTVLKHFLSPTDDSYDGMVAVKKQWESQAILAIEKATQMGLPKKASKLAREASILLMMAYDGFSPSQVCLHYVFGSSNAEGLVLSSVISRLDGQEVLDLIRYFVKWLEKYHRFPEACPCPSAGSMLGLRTCESVPSFESIIKALGLVLDEHFSYLVFNSEFHDEMRAAEDIVSSLVLEANLSCPLENIIKYLQSEIRKNRDL</sequence>
<dbReference type="PANTHER" id="PTHR37181:SF1">
    <property type="entry name" value="F6A14.6 PROTEIN"/>
    <property type="match status" value="1"/>
</dbReference>
<dbReference type="Proteomes" id="UP000287651">
    <property type="component" value="Unassembled WGS sequence"/>
</dbReference>
<organism evidence="1 2">
    <name type="scientific">Ensete ventricosum</name>
    <name type="common">Abyssinian banana</name>
    <name type="synonym">Musa ensete</name>
    <dbReference type="NCBI Taxonomy" id="4639"/>
    <lineage>
        <taxon>Eukaryota</taxon>
        <taxon>Viridiplantae</taxon>
        <taxon>Streptophyta</taxon>
        <taxon>Embryophyta</taxon>
        <taxon>Tracheophyta</taxon>
        <taxon>Spermatophyta</taxon>
        <taxon>Magnoliopsida</taxon>
        <taxon>Liliopsida</taxon>
        <taxon>Zingiberales</taxon>
        <taxon>Musaceae</taxon>
        <taxon>Ensete</taxon>
    </lineage>
</organism>
<dbReference type="AlphaFoldDB" id="A0A426X2T8"/>
<protein>
    <submittedName>
        <fullName evidence="1">Uncharacterized protein</fullName>
    </submittedName>
</protein>
<dbReference type="PANTHER" id="PTHR37181">
    <property type="entry name" value="F6A14.6 PROTEIN"/>
    <property type="match status" value="1"/>
</dbReference>
<proteinExistence type="predicted"/>
<accession>A0A426X2T8</accession>
<evidence type="ECO:0000313" key="1">
    <source>
        <dbReference type="EMBL" id="RRT33784.1"/>
    </source>
</evidence>